<organism evidence="2 3">
    <name type="scientific">Pararge aegeria aegeria</name>
    <dbReference type="NCBI Taxonomy" id="348720"/>
    <lineage>
        <taxon>Eukaryota</taxon>
        <taxon>Metazoa</taxon>
        <taxon>Ecdysozoa</taxon>
        <taxon>Arthropoda</taxon>
        <taxon>Hexapoda</taxon>
        <taxon>Insecta</taxon>
        <taxon>Pterygota</taxon>
        <taxon>Neoptera</taxon>
        <taxon>Endopterygota</taxon>
        <taxon>Lepidoptera</taxon>
        <taxon>Glossata</taxon>
        <taxon>Ditrysia</taxon>
        <taxon>Papilionoidea</taxon>
        <taxon>Nymphalidae</taxon>
        <taxon>Satyrinae</taxon>
        <taxon>Satyrini</taxon>
        <taxon>Parargina</taxon>
        <taxon>Pararge</taxon>
    </lineage>
</organism>
<sequence>MRITTLVTIVYKIVDHVASGPFASASRRRDRAMYPTTRLAPARLVPCVTNENIVPAQKPIDYKPSATSQGMQRTRSTKCHPVSIN</sequence>
<comment type="caution">
    <text evidence="2">The sequence shown here is derived from an EMBL/GenBank/DDBJ whole genome shotgun (WGS) entry which is preliminary data.</text>
</comment>
<feature type="region of interest" description="Disordered" evidence="1">
    <location>
        <begin position="59"/>
        <end position="85"/>
    </location>
</feature>
<evidence type="ECO:0000313" key="3">
    <source>
        <dbReference type="Proteomes" id="UP000838756"/>
    </source>
</evidence>
<evidence type="ECO:0000256" key="1">
    <source>
        <dbReference type="SAM" id="MobiDB-lite"/>
    </source>
</evidence>
<name>A0A8S4S2W3_9NEOP</name>
<proteinExistence type="predicted"/>
<evidence type="ECO:0000313" key="2">
    <source>
        <dbReference type="EMBL" id="CAH2243673.1"/>
    </source>
</evidence>
<dbReference type="AlphaFoldDB" id="A0A8S4S2W3"/>
<dbReference type="Proteomes" id="UP000838756">
    <property type="component" value="Unassembled WGS sequence"/>
</dbReference>
<gene>
    <name evidence="2" type="primary">jg26147</name>
    <name evidence="2" type="ORF">PAEG_LOCUS19776</name>
</gene>
<dbReference type="EMBL" id="CAKXAJ010025762">
    <property type="protein sequence ID" value="CAH2243673.1"/>
    <property type="molecule type" value="Genomic_DNA"/>
</dbReference>
<protein>
    <submittedName>
        <fullName evidence="2">Jg26147 protein</fullName>
    </submittedName>
</protein>
<reference evidence="2" key="1">
    <citation type="submission" date="2022-03" db="EMBL/GenBank/DDBJ databases">
        <authorList>
            <person name="Lindestad O."/>
        </authorList>
    </citation>
    <scope>NUCLEOTIDE SEQUENCE</scope>
</reference>
<feature type="compositionally biased region" description="Polar residues" evidence="1">
    <location>
        <begin position="65"/>
        <end position="74"/>
    </location>
</feature>
<accession>A0A8S4S2W3</accession>
<keyword evidence="3" id="KW-1185">Reference proteome</keyword>